<evidence type="ECO:0000313" key="1">
    <source>
        <dbReference type="EMBL" id="MDU8994907.1"/>
    </source>
</evidence>
<sequence length="50" mass="5341">MPLAQSVANELGVPVYAPTDKVGTSPDLGLNQTPTIGNNGYWRTYLPVSH</sequence>
<comment type="caution">
    <text evidence="1">The sequence shown here is derived from an EMBL/GenBank/DDBJ whole genome shotgun (WGS) entry which is preliminary data.</text>
</comment>
<accession>A0ABU3ULU9</accession>
<name>A0ABU3ULU9_9ACTN</name>
<proteinExistence type="predicted"/>
<gene>
    <name evidence="1" type="ORF">PU648_21670</name>
</gene>
<dbReference type="RefSeq" id="WP_316733016.1">
    <property type="nucleotide sequence ID" value="NZ_JARAKF010000001.1"/>
</dbReference>
<organism evidence="1 2">
    <name type="scientific">Streptomyces mirabilis</name>
    <dbReference type="NCBI Taxonomy" id="68239"/>
    <lineage>
        <taxon>Bacteria</taxon>
        <taxon>Bacillati</taxon>
        <taxon>Actinomycetota</taxon>
        <taxon>Actinomycetes</taxon>
        <taxon>Kitasatosporales</taxon>
        <taxon>Streptomycetaceae</taxon>
        <taxon>Streptomyces</taxon>
    </lineage>
</organism>
<protein>
    <submittedName>
        <fullName evidence="1">Uncharacterized protein</fullName>
    </submittedName>
</protein>
<reference evidence="1 2" key="1">
    <citation type="submission" date="2023-02" db="EMBL/GenBank/DDBJ databases">
        <authorList>
            <person name="Maleckis M."/>
        </authorList>
    </citation>
    <scope>NUCLEOTIDE SEQUENCE [LARGE SCALE GENOMIC DNA]</scope>
    <source>
        <strain evidence="1 2">P8-A2</strain>
    </source>
</reference>
<evidence type="ECO:0000313" key="2">
    <source>
        <dbReference type="Proteomes" id="UP001257627"/>
    </source>
</evidence>
<keyword evidence="2" id="KW-1185">Reference proteome</keyword>
<dbReference type="Proteomes" id="UP001257627">
    <property type="component" value="Unassembled WGS sequence"/>
</dbReference>
<dbReference type="EMBL" id="JARAKF010000001">
    <property type="protein sequence ID" value="MDU8994907.1"/>
    <property type="molecule type" value="Genomic_DNA"/>
</dbReference>